<dbReference type="InterPro" id="IPR011990">
    <property type="entry name" value="TPR-like_helical_dom_sf"/>
</dbReference>
<evidence type="ECO:0000256" key="7">
    <source>
        <dbReference type="PROSITE-ProRule" id="PRU00339"/>
    </source>
</evidence>
<feature type="domain" description="Metallo-beta-lactamase" evidence="8">
    <location>
        <begin position="192"/>
        <end position="383"/>
    </location>
</feature>
<evidence type="ECO:0000256" key="6">
    <source>
        <dbReference type="ARBA" id="ARBA00022833"/>
    </source>
</evidence>
<dbReference type="Pfam" id="PF07719">
    <property type="entry name" value="TPR_2"/>
    <property type="match status" value="1"/>
</dbReference>
<evidence type="ECO:0000256" key="3">
    <source>
        <dbReference type="ARBA" id="ARBA00022737"/>
    </source>
</evidence>
<dbReference type="InterPro" id="IPR013105">
    <property type="entry name" value="TPR_2"/>
</dbReference>
<dbReference type="InterPro" id="IPR051453">
    <property type="entry name" value="MBL_Glyoxalase_II"/>
</dbReference>
<organism evidence="9 10">
    <name type="scientific">Synchytrium microbalum</name>
    <dbReference type="NCBI Taxonomy" id="1806994"/>
    <lineage>
        <taxon>Eukaryota</taxon>
        <taxon>Fungi</taxon>
        <taxon>Fungi incertae sedis</taxon>
        <taxon>Chytridiomycota</taxon>
        <taxon>Chytridiomycota incertae sedis</taxon>
        <taxon>Chytridiomycetes</taxon>
        <taxon>Synchytriales</taxon>
        <taxon>Synchytriaceae</taxon>
        <taxon>Synchytrium</taxon>
    </lineage>
</organism>
<gene>
    <name evidence="9" type="ORF">SmJEL517_g04565</name>
</gene>
<evidence type="ECO:0000313" key="10">
    <source>
        <dbReference type="Proteomes" id="UP000319731"/>
    </source>
</evidence>
<dbReference type="PROSITE" id="PS50005">
    <property type="entry name" value="TPR"/>
    <property type="match status" value="1"/>
</dbReference>
<evidence type="ECO:0000256" key="2">
    <source>
        <dbReference type="ARBA" id="ARBA00022723"/>
    </source>
</evidence>
<evidence type="ECO:0000256" key="5">
    <source>
        <dbReference type="ARBA" id="ARBA00022803"/>
    </source>
</evidence>
<keyword evidence="10" id="KW-1185">Reference proteome</keyword>
<keyword evidence="2" id="KW-0479">Metal-binding</keyword>
<dbReference type="Proteomes" id="UP000319731">
    <property type="component" value="Unassembled WGS sequence"/>
</dbReference>
<evidence type="ECO:0000259" key="8">
    <source>
        <dbReference type="SMART" id="SM00849"/>
    </source>
</evidence>
<dbReference type="RefSeq" id="XP_031023503.1">
    <property type="nucleotide sequence ID" value="XM_031170493.1"/>
</dbReference>
<dbReference type="GO" id="GO:0016787">
    <property type="term" value="F:hydrolase activity"/>
    <property type="evidence" value="ECO:0007669"/>
    <property type="project" value="UniProtKB-KW"/>
</dbReference>
<dbReference type="GO" id="GO:0046872">
    <property type="term" value="F:metal ion binding"/>
    <property type="evidence" value="ECO:0007669"/>
    <property type="project" value="UniProtKB-KW"/>
</dbReference>
<dbReference type="OrthoDB" id="515692at2759"/>
<name>A0A507BRD5_9FUNG</name>
<dbReference type="SMART" id="SM00028">
    <property type="entry name" value="TPR"/>
    <property type="match status" value="3"/>
</dbReference>
<dbReference type="SMART" id="SM00849">
    <property type="entry name" value="Lactamase_B"/>
    <property type="match status" value="1"/>
</dbReference>
<proteinExistence type="predicted"/>
<dbReference type="InterPro" id="IPR019734">
    <property type="entry name" value="TPR_rpt"/>
</dbReference>
<protein>
    <recommendedName>
        <fullName evidence="8">Metallo-beta-lactamase domain-containing protein</fullName>
    </recommendedName>
</protein>
<dbReference type="PANTHER" id="PTHR46233">
    <property type="entry name" value="HYDROXYACYLGLUTATHIONE HYDROLASE GLOC"/>
    <property type="match status" value="1"/>
</dbReference>
<dbReference type="Gene3D" id="3.60.15.10">
    <property type="entry name" value="Ribonuclease Z/Hydroxyacylglutathione hydrolase-like"/>
    <property type="match status" value="1"/>
</dbReference>
<evidence type="ECO:0000313" key="9">
    <source>
        <dbReference type="EMBL" id="TPX32260.1"/>
    </source>
</evidence>
<keyword evidence="4" id="KW-0378">Hydrolase</keyword>
<evidence type="ECO:0000256" key="4">
    <source>
        <dbReference type="ARBA" id="ARBA00022801"/>
    </source>
</evidence>
<dbReference type="Gene3D" id="1.25.40.10">
    <property type="entry name" value="Tetratricopeptide repeat domain"/>
    <property type="match status" value="1"/>
</dbReference>
<keyword evidence="6" id="KW-0862">Zinc</keyword>
<keyword evidence="5 7" id="KW-0802">TPR repeat</keyword>
<reference evidence="9 10" key="1">
    <citation type="journal article" date="2019" name="Sci. Rep.">
        <title>Comparative genomics of chytrid fungi reveal insights into the obligate biotrophic and pathogenic lifestyle of Synchytrium endobioticum.</title>
        <authorList>
            <person name="van de Vossenberg B.T.L.H."/>
            <person name="Warris S."/>
            <person name="Nguyen H.D.T."/>
            <person name="van Gent-Pelzer M.P.E."/>
            <person name="Joly D.L."/>
            <person name="van de Geest H.C."/>
            <person name="Bonants P.J.M."/>
            <person name="Smith D.S."/>
            <person name="Levesque C.A."/>
            <person name="van der Lee T.A.J."/>
        </authorList>
    </citation>
    <scope>NUCLEOTIDE SEQUENCE [LARGE SCALE GENOMIC DNA]</scope>
    <source>
        <strain evidence="9 10">JEL517</strain>
    </source>
</reference>
<dbReference type="InterPro" id="IPR001279">
    <property type="entry name" value="Metallo-B-lactamas"/>
</dbReference>
<dbReference type="InterPro" id="IPR036866">
    <property type="entry name" value="RibonucZ/Hydroxyglut_hydro"/>
</dbReference>
<comment type="caution">
    <text evidence="9">The sequence shown here is derived from an EMBL/GenBank/DDBJ whole genome shotgun (WGS) entry which is preliminary data.</text>
</comment>
<dbReference type="PANTHER" id="PTHR46233:SF3">
    <property type="entry name" value="HYDROXYACYLGLUTATHIONE HYDROLASE GLOC"/>
    <property type="match status" value="1"/>
</dbReference>
<comment type="cofactor">
    <cofactor evidence="1">
        <name>Zn(2+)</name>
        <dbReference type="ChEBI" id="CHEBI:29105"/>
    </cofactor>
</comment>
<evidence type="ECO:0000256" key="1">
    <source>
        <dbReference type="ARBA" id="ARBA00001947"/>
    </source>
</evidence>
<dbReference type="AlphaFoldDB" id="A0A507BRD5"/>
<dbReference type="STRING" id="1806994.A0A507BRD5"/>
<dbReference type="EMBL" id="QEAO01000032">
    <property type="protein sequence ID" value="TPX32260.1"/>
    <property type="molecule type" value="Genomic_DNA"/>
</dbReference>
<sequence length="415" mass="45953">MPYYVPIFPASSVQLIVACKERGNEAYSKAKYPQAIQEYTKGLSYFTTTASPSLSASSEDVKDSSDPVHLLTSLLSNRSASYLESGKMEEAFADADEVVRLRPHWVKGYFRKGEALAALKRYPEALDVYQEARKRDKSSKPIVQRLVKMNMLIDNMNRGLVIHQLLSGREICQKSVFSPINSLIYDFAHQLRNFIYVVADIKSKDCVLVDPCWDIDGILKFVKNEGLNVVAAIATHQHVDHVGGLPPSPYDKYGVTVEGLKLLLKRLPKIVAYVNANDIPAICKINPDIPVDRLKPTEHLQVISLPLGAANATTTLQFYHTPGHTPGSQCVLVDGCRLLSGDTLFIGSCGRVDFPESNPADMYTSLNQILGSLPDDVIVLPGHDYGGEFTTILQEKKHGLLRPCSKEDFLTAMNK</sequence>
<dbReference type="SUPFAM" id="SSF48452">
    <property type="entry name" value="TPR-like"/>
    <property type="match status" value="1"/>
</dbReference>
<dbReference type="SUPFAM" id="SSF56281">
    <property type="entry name" value="Metallo-hydrolase/oxidoreductase"/>
    <property type="match status" value="1"/>
</dbReference>
<accession>A0A507BRD5</accession>
<feature type="repeat" description="TPR" evidence="7">
    <location>
        <begin position="106"/>
        <end position="139"/>
    </location>
</feature>
<keyword evidence="3" id="KW-0677">Repeat</keyword>
<dbReference type="Pfam" id="PF00753">
    <property type="entry name" value="Lactamase_B"/>
    <property type="match status" value="1"/>
</dbReference>
<dbReference type="GeneID" id="42005790"/>